<feature type="compositionally biased region" description="Basic and acidic residues" evidence="1">
    <location>
        <begin position="1315"/>
        <end position="1330"/>
    </location>
</feature>
<dbReference type="SUPFAM" id="SSF53300">
    <property type="entry name" value="vWA-like"/>
    <property type="match status" value="1"/>
</dbReference>
<evidence type="ECO:0000256" key="1">
    <source>
        <dbReference type="SAM" id="MobiDB-lite"/>
    </source>
</evidence>
<dbReference type="PANTHER" id="PTHR46785">
    <property type="entry name" value="VON WILLEBRAND FACTOR A DOMAIN-CONTAINING PROTEIN 3B"/>
    <property type="match status" value="1"/>
</dbReference>
<feature type="region of interest" description="Disordered" evidence="1">
    <location>
        <begin position="1314"/>
        <end position="1415"/>
    </location>
</feature>
<feature type="compositionally biased region" description="Polar residues" evidence="1">
    <location>
        <begin position="1113"/>
        <end position="1132"/>
    </location>
</feature>
<dbReference type="Pfam" id="PF13768">
    <property type="entry name" value="VWA_3"/>
    <property type="match status" value="2"/>
</dbReference>
<dbReference type="Pfam" id="PF15057">
    <property type="entry name" value="DUF4537"/>
    <property type="match status" value="3"/>
</dbReference>
<dbReference type="InterPro" id="IPR002035">
    <property type="entry name" value="VWF_A"/>
</dbReference>
<dbReference type="InterPro" id="IPR032770">
    <property type="entry name" value="DUF4537"/>
</dbReference>
<accession>A0ABD0JPY9</accession>
<feature type="compositionally biased region" description="Polar residues" evidence="1">
    <location>
        <begin position="1002"/>
        <end position="1029"/>
    </location>
</feature>
<reference evidence="3 4" key="1">
    <citation type="journal article" date="2023" name="Sci. Data">
        <title>Genome assembly of the Korean intertidal mud-creeper Batillaria attramentaria.</title>
        <authorList>
            <person name="Patra A.K."/>
            <person name="Ho P.T."/>
            <person name="Jun S."/>
            <person name="Lee S.J."/>
            <person name="Kim Y."/>
            <person name="Won Y.J."/>
        </authorList>
    </citation>
    <scope>NUCLEOTIDE SEQUENCE [LARGE SCALE GENOMIC DNA]</scope>
    <source>
        <strain evidence="3">Wonlab-2016</strain>
    </source>
</reference>
<feature type="region of interest" description="Disordered" evidence="1">
    <location>
        <begin position="997"/>
        <end position="1029"/>
    </location>
</feature>
<sequence length="1659" mass="191601">MTSLSAEFLTVDPYLKNAFSSTVKFDISHKSGQSNALRNGRKRDVGDAEEINMQTSPPKEWEVDVRPQVSSRKWLQNYGLRKARLHMDQILPAIGFKLSDDFDPSMKRPISSRYAQGLFQQLFGADGKTFNITCSREKLCQLKKRLMQAMLLYRRRLEWLTSESRRVFGVVEEKAITVVMDIRNMSPEQFDQYRSALQRVLREQFTFVTKFNLIRAAEDMQMYSPECMPLSHDTLENAIQWMWNLDRLAPVSNTACAEAVLKALMDHHNEAVYLFTEGTSIDCCRELLLEKVNSVERKIPIHVVSFNCDSSDTIKFLRNFTKVTGGRFHAYAVVMEMDAYEPLPADPLTSKANILLKRKTFGGIPPGAGVREDVVLLFEEMEEARNNLQQIEMLIDRTPEPSRILTEVKSEKEEKAEKDEQYMSSKEWLTVYGLEARKLNLYDVLSGVAFKHLDGVIEIMEKPGETQTDAVSHEKLINAKYCERFPVVRWKDGRVVHVQVTPEVHRNYEQRMQVALNKIQQRIDWLKQGSRALFGTVVEEEIYILIDTSASMQHHIQFVKERLFVLMQEQLRHKSKFNIIAFNSKVIGWRDRLVEVTERSLQSAWTWVQGLTCWGSTNTYAAIQQALSDVHTQAIYLLTDGRPDQPPKSIIAQVQMQNRVPIHTISFNCNDTDANQFLFDLAQATEGRYHYFCENPNANDQPEAWQSQDIKLLTDEMSRGFEYMDQLAELRDQCATLAWRREVEALKKCSKGHPVPDQGRPSAVPPLEPRHTRTSLLRTLNSSGRFSPNEWLLPETSALFEQQAVRQRQLAEMSDQKQQQQKRRKYKLANASQTSSKMWLKKHGLVAQRLTILDALAPTLVPHRAKYVPILDKHVLSRVFDEVLPMAHVSGRQKNRVHLVNPNGVNLKDYEERLEKALDKYRRRLDKLVWDALPDEDKQEFESDEPVPFSEHRSKLLQLLSKADWPVAESDIICLEQEIEKGEKFLQQSKDLRRAAAEAASDNLSESIDSHASSPRSGRRSQSYTAMSATTRVQRTIEFLEREANSRKCHNDSEKEERTKKVTVVDTARPVYYWHWHVEKQRCHQGYIFVKNFYKINSIDQVVQVDDNKLITTSSTPRSASTKTPRQSNATTPRPPSEDKNTSRHHQHNRRVVSSGAKSYLVPRRGHVKVSTLRGTRVIARNDEDGMYYPGKVLKCPNVRHCTVEFPDGQRELLTRFVIPISGAVPCPPLAVGDYALVQVMNLERASECYVPANVQVTPRSRQTQAQYYTLLVYNGQKVTTRRNHLVKISKERFELTARYISAGGKECVCFKTPQKRDREKSKKDKDSKGKKSSRSESSPPPTPASQRHVELRRLEKQLEEQQRQHERDRKKLKKKAKKLKKKKRMLEERLDEKKQQSGQEEEGADEESEEPLVTPRLMRLRRTLPALQAAEEVLARFRDDGWYYRGTVQQNLGDCSYIVEDATGYIERIWREDIISDYDDNAPPLKTAEVQFYDGHKGDVPRVEVYRLPREKYEHDVLHIQQRQRAMMGLSVVARDDSSGEYYPGQVVDIEEGGQHYIIRWSDGSKSKQLPVHIFSAMTRRPRLLIGDRVLAMATPELVVFLPGQIIDTQDGTIIVRFCDGQVRDDIRPEFCYWLSQGYYEEASYFWKISQPKFGLES</sequence>
<dbReference type="EMBL" id="JACVVK020000361">
    <property type="protein sequence ID" value="KAK7476932.1"/>
    <property type="molecule type" value="Genomic_DNA"/>
</dbReference>
<dbReference type="Proteomes" id="UP001519460">
    <property type="component" value="Unassembled WGS sequence"/>
</dbReference>
<protein>
    <recommendedName>
        <fullName evidence="2">VWFA domain-containing protein</fullName>
    </recommendedName>
</protein>
<gene>
    <name evidence="3" type="ORF">BaRGS_00031791</name>
</gene>
<dbReference type="PANTHER" id="PTHR46785:SF1">
    <property type="entry name" value="VON WILLEBRAND FACTOR A DOMAIN-CONTAINING PROTEIN 3B"/>
    <property type="match status" value="1"/>
</dbReference>
<dbReference type="PROSITE" id="PS50234">
    <property type="entry name" value="VWFA"/>
    <property type="match status" value="1"/>
</dbReference>
<feature type="region of interest" description="Disordered" evidence="1">
    <location>
        <begin position="30"/>
        <end position="58"/>
    </location>
</feature>
<dbReference type="CDD" id="cd04508">
    <property type="entry name" value="Tudor_SF"/>
    <property type="match status" value="2"/>
</dbReference>
<feature type="compositionally biased region" description="Basic and acidic residues" evidence="1">
    <location>
        <begin position="1348"/>
        <end position="1370"/>
    </location>
</feature>
<evidence type="ECO:0000313" key="3">
    <source>
        <dbReference type="EMBL" id="KAK7476932.1"/>
    </source>
</evidence>
<feature type="compositionally biased region" description="Basic and acidic residues" evidence="1">
    <location>
        <begin position="1386"/>
        <end position="1396"/>
    </location>
</feature>
<evidence type="ECO:0000259" key="2">
    <source>
        <dbReference type="PROSITE" id="PS50234"/>
    </source>
</evidence>
<proteinExistence type="predicted"/>
<feature type="compositionally biased region" description="Acidic residues" evidence="1">
    <location>
        <begin position="1400"/>
        <end position="1411"/>
    </location>
</feature>
<name>A0ABD0JPY9_9CAEN</name>
<feature type="region of interest" description="Disordered" evidence="1">
    <location>
        <begin position="749"/>
        <end position="770"/>
    </location>
</feature>
<keyword evidence="4" id="KW-1185">Reference proteome</keyword>
<comment type="caution">
    <text evidence="3">The sequence shown here is derived from an EMBL/GenBank/DDBJ whole genome shotgun (WGS) entry which is preliminary data.</text>
</comment>
<dbReference type="Gene3D" id="3.40.50.410">
    <property type="entry name" value="von Willebrand factor, type A domain"/>
    <property type="match status" value="2"/>
</dbReference>
<feature type="region of interest" description="Disordered" evidence="1">
    <location>
        <begin position="1113"/>
        <end position="1157"/>
    </location>
</feature>
<feature type="compositionally biased region" description="Basic residues" evidence="1">
    <location>
        <begin position="1371"/>
        <end position="1385"/>
    </location>
</feature>
<feature type="domain" description="VWFA" evidence="2">
    <location>
        <begin position="541"/>
        <end position="727"/>
    </location>
</feature>
<organism evidence="3 4">
    <name type="scientific">Batillaria attramentaria</name>
    <dbReference type="NCBI Taxonomy" id="370345"/>
    <lineage>
        <taxon>Eukaryota</taxon>
        <taxon>Metazoa</taxon>
        <taxon>Spiralia</taxon>
        <taxon>Lophotrochozoa</taxon>
        <taxon>Mollusca</taxon>
        <taxon>Gastropoda</taxon>
        <taxon>Caenogastropoda</taxon>
        <taxon>Sorbeoconcha</taxon>
        <taxon>Cerithioidea</taxon>
        <taxon>Batillariidae</taxon>
        <taxon>Batillaria</taxon>
    </lineage>
</organism>
<dbReference type="Gene3D" id="2.30.30.140">
    <property type="match status" value="3"/>
</dbReference>
<dbReference type="InterPro" id="IPR036465">
    <property type="entry name" value="vWFA_dom_sf"/>
</dbReference>
<evidence type="ECO:0000313" key="4">
    <source>
        <dbReference type="Proteomes" id="UP001519460"/>
    </source>
</evidence>